<evidence type="ECO:0000313" key="3">
    <source>
        <dbReference type="Proteomes" id="UP000199777"/>
    </source>
</evidence>
<feature type="transmembrane region" description="Helical" evidence="1">
    <location>
        <begin position="51"/>
        <end position="71"/>
    </location>
</feature>
<dbReference type="InterPro" id="IPR029787">
    <property type="entry name" value="Nucleotide_cyclase"/>
</dbReference>
<keyword evidence="1" id="KW-0472">Membrane</keyword>
<dbReference type="SUPFAM" id="SSF55073">
    <property type="entry name" value="Nucleotide cyclase"/>
    <property type="match status" value="1"/>
</dbReference>
<accession>A0ABY1KY97</accession>
<protein>
    <submittedName>
        <fullName evidence="2">GGDEF domain-containing protein, diguanylate cyclase (C-di-GMP synthetase) or its enzymatically inactive variants</fullName>
    </submittedName>
</protein>
<keyword evidence="1" id="KW-0812">Transmembrane</keyword>
<evidence type="ECO:0000256" key="1">
    <source>
        <dbReference type="SAM" id="Phobius"/>
    </source>
</evidence>
<dbReference type="Proteomes" id="UP000199777">
    <property type="component" value="Unassembled WGS sequence"/>
</dbReference>
<sequence>MEKPNLIYGLFIVLFTLVAGFLTIEDNYQITYLVVILATGGLFTFLKSSIAFIILISEVIVTGFLLTYDAYQAKLTSIDQLPLVFNHLMFAAIVTVLWIIFFLLKRDSKRLFQMKDKLSRLQRFEEQTNVFTKNEFMEKAKVIWAGLKRRDERGLIIFVSINPSIQHTENAITKTIGNTLITTVRGDFDLVGRYDSNTFIVLLQNTNEKGKEIVLNRFRGLLDNQIDLSNQIFIVSEEELNDTFLETELYSGEAQ</sequence>
<dbReference type="EMBL" id="FTOK01000009">
    <property type="protein sequence ID" value="SIS90641.1"/>
    <property type="molecule type" value="Genomic_DNA"/>
</dbReference>
<feature type="transmembrane region" description="Helical" evidence="1">
    <location>
        <begin position="30"/>
        <end position="46"/>
    </location>
</feature>
<dbReference type="InterPro" id="IPR043128">
    <property type="entry name" value="Rev_trsase/Diguanyl_cyclase"/>
</dbReference>
<keyword evidence="1" id="KW-1133">Transmembrane helix</keyword>
<reference evidence="2 3" key="1">
    <citation type="submission" date="2017-01" db="EMBL/GenBank/DDBJ databases">
        <authorList>
            <person name="Varghese N."/>
            <person name="Submissions S."/>
        </authorList>
    </citation>
    <scope>NUCLEOTIDE SEQUENCE [LARGE SCALE GENOMIC DNA]</scope>
    <source>
        <strain evidence="2 3">DSM 22782</strain>
    </source>
</reference>
<name>A0ABY1KY97_9BACI</name>
<dbReference type="Gene3D" id="3.30.70.270">
    <property type="match status" value="1"/>
</dbReference>
<comment type="caution">
    <text evidence="2">The sequence shown here is derived from an EMBL/GenBank/DDBJ whole genome shotgun (WGS) entry which is preliminary data.</text>
</comment>
<proteinExistence type="predicted"/>
<evidence type="ECO:0000313" key="2">
    <source>
        <dbReference type="EMBL" id="SIS90641.1"/>
    </source>
</evidence>
<organism evidence="2 3">
    <name type="scientific">Salimicrobium salexigens</name>
    <dbReference type="NCBI Taxonomy" id="908941"/>
    <lineage>
        <taxon>Bacteria</taxon>
        <taxon>Bacillati</taxon>
        <taxon>Bacillota</taxon>
        <taxon>Bacilli</taxon>
        <taxon>Bacillales</taxon>
        <taxon>Bacillaceae</taxon>
        <taxon>Salimicrobium</taxon>
    </lineage>
</organism>
<gene>
    <name evidence="2" type="ORF">SAMN05421758_10952</name>
</gene>
<feature type="transmembrane region" description="Helical" evidence="1">
    <location>
        <begin position="7"/>
        <end position="24"/>
    </location>
</feature>
<keyword evidence="3" id="KW-1185">Reference proteome</keyword>
<dbReference type="RefSeq" id="WP_076572323.1">
    <property type="nucleotide sequence ID" value="NZ_FTOK01000009.1"/>
</dbReference>
<feature type="transmembrane region" description="Helical" evidence="1">
    <location>
        <begin position="83"/>
        <end position="104"/>
    </location>
</feature>